<protein>
    <submittedName>
        <fullName evidence="2">Uncharacterized protein</fullName>
    </submittedName>
</protein>
<feature type="transmembrane region" description="Helical" evidence="1">
    <location>
        <begin position="45"/>
        <end position="67"/>
    </location>
</feature>
<keyword evidence="1" id="KW-0472">Membrane</keyword>
<name>A0A0F9EIS3_9ZZZZ</name>
<reference evidence="2" key="1">
    <citation type="journal article" date="2015" name="Nature">
        <title>Complex archaea that bridge the gap between prokaryotes and eukaryotes.</title>
        <authorList>
            <person name="Spang A."/>
            <person name="Saw J.H."/>
            <person name="Jorgensen S.L."/>
            <person name="Zaremba-Niedzwiedzka K."/>
            <person name="Martijn J."/>
            <person name="Lind A.E."/>
            <person name="van Eijk R."/>
            <person name="Schleper C."/>
            <person name="Guy L."/>
            <person name="Ettema T.J."/>
        </authorList>
    </citation>
    <scope>NUCLEOTIDE SEQUENCE</scope>
</reference>
<dbReference type="EMBL" id="LAZR01036839">
    <property type="protein sequence ID" value="KKL23798.1"/>
    <property type="molecule type" value="Genomic_DNA"/>
</dbReference>
<comment type="caution">
    <text evidence="2">The sequence shown here is derived from an EMBL/GenBank/DDBJ whole genome shotgun (WGS) entry which is preliminary data.</text>
</comment>
<feature type="transmembrane region" description="Helical" evidence="1">
    <location>
        <begin position="9"/>
        <end position="33"/>
    </location>
</feature>
<sequence length="72" mass="8420">MSWTPPTKLVVILTLLFMIFGIFIFLDLEALFWASILPPFNIGPYSLWFMIALVLFFLTWFLFFLGVKLKGL</sequence>
<evidence type="ECO:0000256" key="1">
    <source>
        <dbReference type="SAM" id="Phobius"/>
    </source>
</evidence>
<proteinExistence type="predicted"/>
<gene>
    <name evidence="2" type="ORF">LCGC14_2421770</name>
</gene>
<keyword evidence="1" id="KW-0812">Transmembrane</keyword>
<dbReference type="AlphaFoldDB" id="A0A0F9EIS3"/>
<evidence type="ECO:0000313" key="2">
    <source>
        <dbReference type="EMBL" id="KKL23798.1"/>
    </source>
</evidence>
<keyword evidence="1" id="KW-1133">Transmembrane helix</keyword>
<organism evidence="2">
    <name type="scientific">marine sediment metagenome</name>
    <dbReference type="NCBI Taxonomy" id="412755"/>
    <lineage>
        <taxon>unclassified sequences</taxon>
        <taxon>metagenomes</taxon>
        <taxon>ecological metagenomes</taxon>
    </lineage>
</organism>
<accession>A0A0F9EIS3</accession>